<dbReference type="Proteomes" id="UP000663880">
    <property type="component" value="Unassembled WGS sequence"/>
</dbReference>
<feature type="region of interest" description="Disordered" evidence="1">
    <location>
        <begin position="1"/>
        <end position="59"/>
    </location>
</feature>
<dbReference type="EMBL" id="CAJOBZ010000007">
    <property type="protein sequence ID" value="CAF4816907.1"/>
    <property type="molecule type" value="Genomic_DNA"/>
</dbReference>
<accession>A0A821PZ50</accession>
<reference evidence="2" key="1">
    <citation type="submission" date="2021-02" db="EMBL/GenBank/DDBJ databases">
        <authorList>
            <person name="Steward A R."/>
        </authorList>
    </citation>
    <scope>NUCLEOTIDE SEQUENCE</scope>
</reference>
<proteinExistence type="predicted"/>
<keyword evidence="3" id="KW-1185">Reference proteome</keyword>
<evidence type="ECO:0000313" key="2">
    <source>
        <dbReference type="EMBL" id="CAF4816907.1"/>
    </source>
</evidence>
<gene>
    <name evidence="2" type="ORF">PMACD_LOCUS4379</name>
</gene>
<protein>
    <recommendedName>
        <fullName evidence="4">Gag-like protein</fullName>
    </recommendedName>
</protein>
<dbReference type="AlphaFoldDB" id="A0A821PZ50"/>
<dbReference type="OrthoDB" id="10022108at2759"/>
<feature type="compositionally biased region" description="Basic and acidic residues" evidence="1">
    <location>
        <begin position="102"/>
        <end position="123"/>
    </location>
</feature>
<evidence type="ECO:0000256" key="1">
    <source>
        <dbReference type="SAM" id="MobiDB-lite"/>
    </source>
</evidence>
<evidence type="ECO:0008006" key="4">
    <source>
        <dbReference type="Google" id="ProtNLM"/>
    </source>
</evidence>
<comment type="caution">
    <text evidence="2">The sequence shown here is derived from an EMBL/GenBank/DDBJ whole genome shotgun (WGS) entry which is preliminary data.</text>
</comment>
<feature type="region of interest" description="Disordered" evidence="1">
    <location>
        <begin position="97"/>
        <end position="123"/>
    </location>
</feature>
<evidence type="ECO:0000313" key="3">
    <source>
        <dbReference type="Proteomes" id="UP000663880"/>
    </source>
</evidence>
<sequence length="454" mass="51234">MLGLRTPPKSQTSAPGIRRSIDKWEEASSQGPRVAKEAPLAGAGGGGKSPAPAQTREKEAKNCYLKAMAHLAESRNIKTDIKTGVQTAVKRLYQLVKEAEEESPKNQDKPTPKGKKEILSDKLDKQIEKLETENRKLEKCRKEMEDLAIKKNESILAEIRKEFDEKEKREKERYNILEAKMKSYAEVTRENLGQDQNRKGGPGHKPTLHSVVVEPKSSTDTAEDTIQNIRHLLNAKEEGWQVQKIRRARDGKVVVGCRTEEERSKLKEKLGREMEVKDASNKNPLIKIKNLLSCNTTEDITRAIRNQNKNATAHLEEQDLTIVEKYRRKARNPLESHVVLQVAPKLWQSLTSAGRIHVDLQRVWVEDQSPLVQCTMCLGYGHTRRHCKKETEVCSHCGGAHLRADCQIQKEGKPPSCVNCIGIKGRDAEHGAFSQSCPTRQGWDKAARLSYAYC</sequence>
<name>A0A821PZ50_9NEOP</name>
<organism evidence="2 3">
    <name type="scientific">Pieris macdunnoughi</name>
    <dbReference type="NCBI Taxonomy" id="345717"/>
    <lineage>
        <taxon>Eukaryota</taxon>
        <taxon>Metazoa</taxon>
        <taxon>Ecdysozoa</taxon>
        <taxon>Arthropoda</taxon>
        <taxon>Hexapoda</taxon>
        <taxon>Insecta</taxon>
        <taxon>Pterygota</taxon>
        <taxon>Neoptera</taxon>
        <taxon>Endopterygota</taxon>
        <taxon>Lepidoptera</taxon>
        <taxon>Glossata</taxon>
        <taxon>Ditrysia</taxon>
        <taxon>Papilionoidea</taxon>
        <taxon>Pieridae</taxon>
        <taxon>Pierinae</taxon>
        <taxon>Pieris</taxon>
    </lineage>
</organism>